<reference evidence="1 2" key="1">
    <citation type="submission" date="2020-08" db="EMBL/GenBank/DDBJ databases">
        <title>Genomic Encyclopedia of Type Strains, Phase IV (KMG-IV): sequencing the most valuable type-strain genomes for metagenomic binning, comparative biology and taxonomic classification.</title>
        <authorList>
            <person name="Goeker M."/>
        </authorList>
    </citation>
    <scope>NUCLEOTIDE SEQUENCE [LARGE SCALE GENOMIC DNA]</scope>
    <source>
        <strain evidence="1 2">DSM 100211</strain>
    </source>
</reference>
<dbReference type="AlphaFoldDB" id="A0A7W6DE97"/>
<organism evidence="1 2">
    <name type="scientific">Mycoplana azooxidifex</name>
    <dbReference type="NCBI Taxonomy" id="1636188"/>
    <lineage>
        <taxon>Bacteria</taxon>
        <taxon>Pseudomonadati</taxon>
        <taxon>Pseudomonadota</taxon>
        <taxon>Alphaproteobacteria</taxon>
        <taxon>Hyphomicrobiales</taxon>
        <taxon>Rhizobiaceae</taxon>
        <taxon>Mycoplana</taxon>
    </lineage>
</organism>
<accession>A0A7W6DE97</accession>
<evidence type="ECO:0000313" key="2">
    <source>
        <dbReference type="Proteomes" id="UP000574761"/>
    </source>
</evidence>
<comment type="caution">
    <text evidence="1">The sequence shown here is derived from an EMBL/GenBank/DDBJ whole genome shotgun (WGS) entry which is preliminary data.</text>
</comment>
<dbReference type="Proteomes" id="UP000574761">
    <property type="component" value="Unassembled WGS sequence"/>
</dbReference>
<sequence>MALEIVGRGLLYARFYTVAAKRKGSASAAQNAGLAQSIHNRHIHFGGLAKPIVSARADRRTAALDRATGDTKDFKVRHVDHVRDSLEASLIEFRHKPGLWPNV</sequence>
<evidence type="ECO:0000313" key="1">
    <source>
        <dbReference type="EMBL" id="MBB3978178.1"/>
    </source>
</evidence>
<keyword evidence="2" id="KW-1185">Reference proteome</keyword>
<gene>
    <name evidence="1" type="ORF">GGQ64_003392</name>
</gene>
<protein>
    <submittedName>
        <fullName evidence="1">Uncharacterized protein</fullName>
    </submittedName>
</protein>
<dbReference type="EMBL" id="JACIEE010000006">
    <property type="protein sequence ID" value="MBB3978178.1"/>
    <property type="molecule type" value="Genomic_DNA"/>
</dbReference>
<name>A0A7W6DE97_9HYPH</name>
<dbReference type="RefSeq" id="WP_183806364.1">
    <property type="nucleotide sequence ID" value="NZ_JACIEE010000006.1"/>
</dbReference>
<proteinExistence type="predicted"/>